<accession>A0AAJ1QV98</accession>
<comment type="caution">
    <text evidence="2">The sequence shown here is derived from an EMBL/GenBank/DDBJ whole genome shotgun (WGS) entry which is preliminary data.</text>
</comment>
<dbReference type="InterPro" id="IPR027417">
    <property type="entry name" value="P-loop_NTPase"/>
</dbReference>
<dbReference type="SUPFAM" id="SSF52540">
    <property type="entry name" value="P-loop containing nucleoside triphosphate hydrolases"/>
    <property type="match status" value="1"/>
</dbReference>
<reference evidence="2 3" key="1">
    <citation type="journal article" date="2014" name="Int. J. Syst. Evol. Microbiol.">
        <title>Complete genome sequence of Corynebacterium casei LMG S-19264T (=DSM 44701T), isolated from a smear-ripened cheese.</title>
        <authorList>
            <consortium name="US DOE Joint Genome Institute (JGI-PGF)"/>
            <person name="Walter F."/>
            <person name="Albersmeier A."/>
            <person name="Kalinowski J."/>
            <person name="Ruckert C."/>
        </authorList>
    </citation>
    <scope>NUCLEOTIDE SEQUENCE [LARGE SCALE GENOMIC DNA]</scope>
    <source>
        <strain evidence="2 3">CECT 8670</strain>
    </source>
</reference>
<protein>
    <submittedName>
        <fullName evidence="2">ATP-binding protein</fullName>
    </submittedName>
</protein>
<dbReference type="InterPro" id="IPR038727">
    <property type="entry name" value="NadR/Ttd14_AAA_dom"/>
</dbReference>
<feature type="domain" description="NadR/Ttd14 AAA" evidence="1">
    <location>
        <begin position="14"/>
        <end position="173"/>
    </location>
</feature>
<dbReference type="Gene3D" id="3.40.50.300">
    <property type="entry name" value="P-loop containing nucleotide triphosphate hydrolases"/>
    <property type="match status" value="1"/>
</dbReference>
<dbReference type="PANTHER" id="PTHR37512:SF1">
    <property type="entry name" value="NADR_TTD14 AAA DOMAIN-CONTAINING PROTEIN"/>
    <property type="match status" value="1"/>
</dbReference>
<organism evidence="2 3">
    <name type="scientific">Polaribacter sejongensis</name>
    <dbReference type="NCBI Taxonomy" id="985043"/>
    <lineage>
        <taxon>Bacteria</taxon>
        <taxon>Pseudomonadati</taxon>
        <taxon>Bacteroidota</taxon>
        <taxon>Flavobacteriia</taxon>
        <taxon>Flavobacteriales</taxon>
        <taxon>Flavobacteriaceae</taxon>
    </lineage>
</organism>
<dbReference type="RefSeq" id="WP_261971985.1">
    <property type="nucleotide sequence ID" value="NZ_CP103460.1"/>
</dbReference>
<evidence type="ECO:0000313" key="2">
    <source>
        <dbReference type="EMBL" id="MDN3618451.1"/>
    </source>
</evidence>
<sequence>MEKELKQDPINIVKVVLFGPESSGKTTLSRHLARYYHTVWAPEFAREYLQEKWNNERKTCEKEDLLPIAIGQMKLENSLAKKADKILICDTDLLETKVYSEEFYGGFVDERLNEAASENQYDLYLLTYIDTPWEEDDLRDRPELRLEMFNAFEKSLIDNNRPYILLKGDKETRLRNATEVIDKIIASKNDLHSFSDSLQDVDLHFMHQNTNDFGSPFEYKKTEKRS</sequence>
<dbReference type="GO" id="GO:0005524">
    <property type="term" value="F:ATP binding"/>
    <property type="evidence" value="ECO:0007669"/>
    <property type="project" value="UniProtKB-KW"/>
</dbReference>
<keyword evidence="2" id="KW-0547">Nucleotide-binding</keyword>
<dbReference type="EMBL" id="JAUFQH010000003">
    <property type="protein sequence ID" value="MDN3618451.1"/>
    <property type="molecule type" value="Genomic_DNA"/>
</dbReference>
<name>A0AAJ1QV98_9FLAO</name>
<dbReference type="AlphaFoldDB" id="A0AAJ1QV98"/>
<gene>
    <name evidence="2" type="ORF">QWY81_03145</name>
</gene>
<dbReference type="InterPro" id="IPR052735">
    <property type="entry name" value="NAD_biosynth-regulator"/>
</dbReference>
<evidence type="ECO:0000259" key="1">
    <source>
        <dbReference type="Pfam" id="PF13521"/>
    </source>
</evidence>
<dbReference type="Proteomes" id="UP001228636">
    <property type="component" value="Unassembled WGS sequence"/>
</dbReference>
<keyword evidence="2" id="KW-0067">ATP-binding</keyword>
<dbReference type="PANTHER" id="PTHR37512">
    <property type="entry name" value="TRIFUNCTIONAL NAD BIOSYNTHESIS/REGULATOR PROTEIN NADR"/>
    <property type="match status" value="1"/>
</dbReference>
<proteinExistence type="predicted"/>
<dbReference type="Pfam" id="PF13521">
    <property type="entry name" value="AAA_28"/>
    <property type="match status" value="1"/>
</dbReference>
<evidence type="ECO:0000313" key="3">
    <source>
        <dbReference type="Proteomes" id="UP001228636"/>
    </source>
</evidence>